<dbReference type="InterPro" id="IPR018958">
    <property type="entry name" value="Knr4/Smi1-like_dom"/>
</dbReference>
<evidence type="ECO:0000313" key="2">
    <source>
        <dbReference type="EMBL" id="KFZ36846.1"/>
    </source>
</evidence>
<keyword evidence="3" id="KW-1185">Reference proteome</keyword>
<name>A0A094JWR1_9GAMM</name>
<dbReference type="AlphaFoldDB" id="A0A094JWR1"/>
<dbReference type="InterPro" id="IPR037883">
    <property type="entry name" value="Knr4/Smi1-like_sf"/>
</dbReference>
<dbReference type="OrthoDB" id="9152019at2"/>
<sequence length="134" mass="14865">MNKLLSLIKENDADTLPASDEQIARAELALGLTFSPEYRSYLQSMGVVSFGANETFGLGVKDTSFLNIVSALSDFRSFANFPHSLIPISDIGDGHYYMYDNANREVVTIAVPDMGIKFVSDNLESFLINLLFRE</sequence>
<dbReference type="EMBL" id="JPEO01000011">
    <property type="protein sequence ID" value="KFZ36846.1"/>
    <property type="molecule type" value="Genomic_DNA"/>
</dbReference>
<dbReference type="SUPFAM" id="SSF160631">
    <property type="entry name" value="SMI1/KNR4-like"/>
    <property type="match status" value="1"/>
</dbReference>
<dbReference type="STRING" id="1515746.HR45_13655"/>
<dbReference type="Gene3D" id="3.40.1580.10">
    <property type="entry name" value="SMI1/KNR4-like"/>
    <property type="match status" value="1"/>
</dbReference>
<dbReference type="RefSeq" id="WP_037443760.1">
    <property type="nucleotide sequence ID" value="NZ_JPEO01000011.1"/>
</dbReference>
<reference evidence="2 3" key="1">
    <citation type="submission" date="2014-06" db="EMBL/GenBank/DDBJ databases">
        <title>Shewanella sp. YQH10.</title>
        <authorList>
            <person name="Liu Y."/>
            <person name="Zeng R."/>
        </authorList>
    </citation>
    <scope>NUCLEOTIDE SEQUENCE [LARGE SCALE GENOMIC DNA]</scope>
    <source>
        <strain evidence="2 3">YQH10</strain>
    </source>
</reference>
<feature type="domain" description="Knr4/Smi1-like" evidence="1">
    <location>
        <begin position="17"/>
        <end position="129"/>
    </location>
</feature>
<protein>
    <recommendedName>
        <fullName evidence="1">Knr4/Smi1-like domain-containing protein</fullName>
    </recommendedName>
</protein>
<dbReference type="SMART" id="SM00860">
    <property type="entry name" value="SMI1_KNR4"/>
    <property type="match status" value="1"/>
</dbReference>
<proteinExistence type="predicted"/>
<dbReference type="Proteomes" id="UP000029264">
    <property type="component" value="Unassembled WGS sequence"/>
</dbReference>
<gene>
    <name evidence="2" type="ORF">HR45_13655</name>
</gene>
<comment type="caution">
    <text evidence="2">The sequence shown here is derived from an EMBL/GenBank/DDBJ whole genome shotgun (WGS) entry which is preliminary data.</text>
</comment>
<dbReference type="Pfam" id="PF14568">
    <property type="entry name" value="SUKH_6"/>
    <property type="match status" value="1"/>
</dbReference>
<organism evidence="2 3">
    <name type="scientific">Shewanella mangrovi</name>
    <dbReference type="NCBI Taxonomy" id="1515746"/>
    <lineage>
        <taxon>Bacteria</taxon>
        <taxon>Pseudomonadati</taxon>
        <taxon>Pseudomonadota</taxon>
        <taxon>Gammaproteobacteria</taxon>
        <taxon>Alteromonadales</taxon>
        <taxon>Shewanellaceae</taxon>
        <taxon>Shewanella</taxon>
    </lineage>
</organism>
<accession>A0A094JWR1</accession>
<evidence type="ECO:0000313" key="3">
    <source>
        <dbReference type="Proteomes" id="UP000029264"/>
    </source>
</evidence>
<evidence type="ECO:0000259" key="1">
    <source>
        <dbReference type="SMART" id="SM00860"/>
    </source>
</evidence>